<gene>
    <name evidence="2" type="ORF">SELSPUOL_01669</name>
</gene>
<comment type="caution">
    <text evidence="2">The sequence shown here is derived from an EMBL/GenBank/DDBJ whole genome shotgun (WGS) entry which is preliminary data.</text>
</comment>
<reference evidence="2 3" key="1">
    <citation type="submission" date="2009-09" db="EMBL/GenBank/DDBJ databases">
        <authorList>
            <person name="Weinstock G."/>
            <person name="Sodergren E."/>
            <person name="Clifton S."/>
            <person name="Fulton L."/>
            <person name="Fulton B."/>
            <person name="Courtney L."/>
            <person name="Fronick C."/>
            <person name="Harrison M."/>
            <person name="Strong C."/>
            <person name="Farmer C."/>
            <person name="Delahaunty K."/>
            <person name="Markovic C."/>
            <person name="Hall O."/>
            <person name="Minx P."/>
            <person name="Tomlinson C."/>
            <person name="Mitreva M."/>
            <person name="Nelson J."/>
            <person name="Hou S."/>
            <person name="Wollam A."/>
            <person name="Pepin K.H."/>
            <person name="Johnson M."/>
            <person name="Bhonagiri V."/>
            <person name="Nash W.E."/>
            <person name="Warren W."/>
            <person name="Chinwalla A."/>
            <person name="Mardis E.R."/>
            <person name="Wilson R.K."/>
        </authorList>
    </citation>
    <scope>NUCLEOTIDE SEQUENCE [LARGE SCALE GENOMIC DNA]</scope>
    <source>
        <strain evidence="3">ATCC 35185 / DSM 20758 / VPI D19B-28</strain>
    </source>
</reference>
<evidence type="ECO:0000313" key="3">
    <source>
        <dbReference type="Proteomes" id="UP000003505"/>
    </source>
</evidence>
<accession>C9LW16</accession>
<dbReference type="EMBL" id="ACKP02000038">
    <property type="protein sequence ID" value="EEX76990.1"/>
    <property type="molecule type" value="Genomic_DNA"/>
</dbReference>
<evidence type="ECO:0000313" key="2">
    <source>
        <dbReference type="EMBL" id="EEX76990.1"/>
    </source>
</evidence>
<organism evidence="2 3">
    <name type="scientific">Selenomonas sputigena (strain ATCC 35185 / DSM 20758 / CCUG 44933 / VPI D19B-28)</name>
    <dbReference type="NCBI Taxonomy" id="546271"/>
    <lineage>
        <taxon>Bacteria</taxon>
        <taxon>Bacillati</taxon>
        <taxon>Bacillota</taxon>
        <taxon>Negativicutes</taxon>
        <taxon>Selenomonadales</taxon>
        <taxon>Selenomonadaceae</taxon>
        <taxon>Selenomonas</taxon>
    </lineage>
</organism>
<dbReference type="AlphaFoldDB" id="C9LW16"/>
<evidence type="ECO:0000256" key="1">
    <source>
        <dbReference type="SAM" id="MobiDB-lite"/>
    </source>
</evidence>
<protein>
    <submittedName>
        <fullName evidence="2">Uncharacterized protein</fullName>
    </submittedName>
</protein>
<sequence length="39" mass="4380">MNSATLLASPVMRGQKTAAPFSHLPQITRSTKHPHYTRF</sequence>
<name>C9LW16_SELS3</name>
<dbReference type="Proteomes" id="UP000003505">
    <property type="component" value="Unassembled WGS sequence"/>
</dbReference>
<feature type="region of interest" description="Disordered" evidence="1">
    <location>
        <begin position="17"/>
        <end position="39"/>
    </location>
</feature>
<feature type="compositionally biased region" description="Basic residues" evidence="1">
    <location>
        <begin position="30"/>
        <end position="39"/>
    </location>
</feature>
<proteinExistence type="predicted"/>